<dbReference type="RefSeq" id="XP_066081901.1">
    <property type="nucleotide sequence ID" value="XM_066225804.1"/>
</dbReference>
<dbReference type="EMBL" id="CP144089">
    <property type="protein sequence ID" value="WWD03934.1"/>
    <property type="molecule type" value="Genomic_DNA"/>
</dbReference>
<gene>
    <name evidence="2" type="ORF">V865_001992</name>
</gene>
<dbReference type="AlphaFoldDB" id="A0AAX4KD58"/>
<feature type="compositionally biased region" description="Polar residues" evidence="1">
    <location>
        <begin position="83"/>
        <end position="99"/>
    </location>
</feature>
<evidence type="ECO:0000313" key="2">
    <source>
        <dbReference type="EMBL" id="WWD03934.1"/>
    </source>
</evidence>
<dbReference type="KEGG" id="ker:91100796"/>
<name>A0AAX4KD58_9TREE</name>
<feature type="region of interest" description="Disordered" evidence="1">
    <location>
        <begin position="178"/>
        <end position="221"/>
    </location>
</feature>
<accession>A0AAX4KD58</accession>
<evidence type="ECO:0000313" key="3">
    <source>
        <dbReference type="Proteomes" id="UP001358614"/>
    </source>
</evidence>
<dbReference type="Proteomes" id="UP001358614">
    <property type="component" value="Chromosome 1"/>
</dbReference>
<dbReference type="GeneID" id="91100796"/>
<protein>
    <submittedName>
        <fullName evidence="2">Uncharacterized protein</fullName>
    </submittedName>
</protein>
<feature type="region of interest" description="Disordered" evidence="1">
    <location>
        <begin position="83"/>
        <end position="153"/>
    </location>
</feature>
<sequence>MANHPSLDFLLDGGLIPSLPTNGKVGHQELMGMGMGIKRPSHNPPPNPNLPAQPAIPFTRPGTSPPQPVLGLPYMPSNLPPRFTSNQPHTQQVAVTRSSSEGKKPNVHGLTQGHNQYSSRKTYGHGLGHGKNHSVSNIPPSHHQPQPEFHSSDQVNENLVSVRRSLSFHQIQIPQSLVPGGESKLHHSISDSAVHSNSHKRSISTSITRPASYSDNQPSGIRLGNRGDEEVIKHLLDVLNSLIPKERALDKIPDGKGVLDPLSLLVPLSIMLEALVNERTILKDESSTVSESKLPLLADGVSMVLEEGEVNWNILNWYITSFGQLLNGLIPFLNSTTIINGDKREEEQDQEIIDDLMRSIRVYVTKMKKVFGEIASLYVDRYSFVRGWWDEEGMKGSAGEVGSWAEMLDI</sequence>
<feature type="compositionally biased region" description="Polar residues" evidence="1">
    <location>
        <begin position="203"/>
        <end position="219"/>
    </location>
</feature>
<proteinExistence type="predicted"/>
<evidence type="ECO:0000256" key="1">
    <source>
        <dbReference type="SAM" id="MobiDB-lite"/>
    </source>
</evidence>
<reference evidence="2 3" key="1">
    <citation type="submission" date="2024-01" db="EMBL/GenBank/DDBJ databases">
        <title>Comparative genomics of Cryptococcus and Kwoniella reveals pathogenesis evolution and contrasting modes of karyotype evolution via chromosome fusion or intercentromeric recombination.</title>
        <authorList>
            <person name="Coelho M.A."/>
            <person name="David-Palma M."/>
            <person name="Shea T."/>
            <person name="Bowers K."/>
            <person name="McGinley-Smith S."/>
            <person name="Mohammad A.W."/>
            <person name="Gnirke A."/>
            <person name="Yurkov A.M."/>
            <person name="Nowrousian M."/>
            <person name="Sun S."/>
            <person name="Cuomo C.A."/>
            <person name="Heitman J."/>
        </authorList>
    </citation>
    <scope>NUCLEOTIDE SEQUENCE [LARGE SCALE GENOMIC DNA]</scope>
    <source>
        <strain evidence="2 3">PYCC6329</strain>
    </source>
</reference>
<organism evidence="2 3">
    <name type="scientific">Kwoniella europaea PYCC6329</name>
    <dbReference type="NCBI Taxonomy" id="1423913"/>
    <lineage>
        <taxon>Eukaryota</taxon>
        <taxon>Fungi</taxon>
        <taxon>Dikarya</taxon>
        <taxon>Basidiomycota</taxon>
        <taxon>Agaricomycotina</taxon>
        <taxon>Tremellomycetes</taxon>
        <taxon>Tremellales</taxon>
        <taxon>Cryptococcaceae</taxon>
        <taxon>Kwoniella</taxon>
    </lineage>
</organism>
<feature type="compositionally biased region" description="Polar residues" evidence="1">
    <location>
        <begin position="112"/>
        <end position="121"/>
    </location>
</feature>
<keyword evidence="3" id="KW-1185">Reference proteome</keyword>